<feature type="compositionally biased region" description="Low complexity" evidence="1">
    <location>
        <begin position="298"/>
        <end position="337"/>
    </location>
</feature>
<feature type="transmembrane region" description="Helical" evidence="2">
    <location>
        <begin position="109"/>
        <end position="131"/>
    </location>
</feature>
<name>A0A5B9QZE6_9BACT</name>
<dbReference type="GO" id="GO:0008092">
    <property type="term" value="F:cytoskeletal protein binding"/>
    <property type="evidence" value="ECO:0007669"/>
    <property type="project" value="InterPro"/>
</dbReference>
<dbReference type="RefSeq" id="WP_068141817.1">
    <property type="nucleotide sequence ID" value="NZ_CP042914.1"/>
</dbReference>
<dbReference type="AlphaFoldDB" id="A0A5B9QZE6"/>
<proteinExistence type="predicted"/>
<keyword evidence="2" id="KW-0472">Membrane</keyword>
<evidence type="ECO:0000313" key="5">
    <source>
        <dbReference type="Proteomes" id="UP000325286"/>
    </source>
</evidence>
<feature type="compositionally biased region" description="Basic and acidic residues" evidence="1">
    <location>
        <begin position="242"/>
        <end position="254"/>
    </location>
</feature>
<evidence type="ECO:0000256" key="1">
    <source>
        <dbReference type="SAM" id="MobiDB-lite"/>
    </source>
</evidence>
<feature type="domain" description="SLA1 homology" evidence="3">
    <location>
        <begin position="644"/>
        <end position="699"/>
    </location>
</feature>
<feature type="transmembrane region" description="Helical" evidence="2">
    <location>
        <begin position="182"/>
        <end position="205"/>
    </location>
</feature>
<dbReference type="Pfam" id="PF03983">
    <property type="entry name" value="SHD1"/>
    <property type="match status" value="1"/>
</dbReference>
<feature type="compositionally biased region" description="Polar residues" evidence="1">
    <location>
        <begin position="231"/>
        <end position="241"/>
    </location>
</feature>
<accession>A0A5B9QZE6</accession>
<reference evidence="4 5" key="1">
    <citation type="submission" date="2019-08" db="EMBL/GenBank/DDBJ databases">
        <title>Deep-cultivation of Planctomycetes and their phenomic and genomic characterization uncovers novel biology.</title>
        <authorList>
            <person name="Wiegand S."/>
            <person name="Jogler M."/>
            <person name="Boedeker C."/>
            <person name="Pinto D."/>
            <person name="Vollmers J."/>
            <person name="Rivas-Marin E."/>
            <person name="Kohn T."/>
            <person name="Peeters S.H."/>
            <person name="Heuer A."/>
            <person name="Rast P."/>
            <person name="Oberbeckmann S."/>
            <person name="Bunk B."/>
            <person name="Jeske O."/>
            <person name="Meyerdierks A."/>
            <person name="Storesund J.E."/>
            <person name="Kallscheuer N."/>
            <person name="Luecker S."/>
            <person name="Lage O.M."/>
            <person name="Pohl T."/>
            <person name="Merkel B.J."/>
            <person name="Hornburger P."/>
            <person name="Mueller R.-W."/>
            <person name="Bruemmer F."/>
            <person name="Labrenz M."/>
            <person name="Spormann A.M."/>
            <person name="Op den Camp H."/>
            <person name="Overmann J."/>
            <person name="Amann R."/>
            <person name="Jetten M.S.M."/>
            <person name="Mascher T."/>
            <person name="Medema M.H."/>
            <person name="Devos D.P."/>
            <person name="Kaster A.-K."/>
            <person name="Ovreas L."/>
            <person name="Rohde M."/>
            <person name="Galperin M.Y."/>
            <person name="Jogler C."/>
        </authorList>
    </citation>
    <scope>NUCLEOTIDE SEQUENCE [LARGE SCALE GENOMIC DNA]</scope>
    <source>
        <strain evidence="4 5">UC8</strain>
    </source>
</reference>
<dbReference type="GO" id="GO:0042802">
    <property type="term" value="F:identical protein binding"/>
    <property type="evidence" value="ECO:0007669"/>
    <property type="project" value="InterPro"/>
</dbReference>
<dbReference type="GO" id="GO:0043130">
    <property type="term" value="F:ubiquitin binding"/>
    <property type="evidence" value="ECO:0007669"/>
    <property type="project" value="InterPro"/>
</dbReference>
<dbReference type="EMBL" id="CP042914">
    <property type="protein sequence ID" value="QEG43349.1"/>
    <property type="molecule type" value="Genomic_DNA"/>
</dbReference>
<dbReference type="Proteomes" id="UP000325286">
    <property type="component" value="Chromosome"/>
</dbReference>
<evidence type="ECO:0000313" key="4">
    <source>
        <dbReference type="EMBL" id="QEG43349.1"/>
    </source>
</evidence>
<keyword evidence="2" id="KW-0812">Transmembrane</keyword>
<keyword evidence="5" id="KW-1185">Reference proteome</keyword>
<feature type="region of interest" description="Disordered" evidence="1">
    <location>
        <begin position="215"/>
        <end position="351"/>
    </location>
</feature>
<feature type="transmembrane region" description="Helical" evidence="2">
    <location>
        <begin position="80"/>
        <end position="103"/>
    </location>
</feature>
<evidence type="ECO:0000259" key="3">
    <source>
        <dbReference type="Pfam" id="PF03983"/>
    </source>
</evidence>
<dbReference type="InterPro" id="IPR007131">
    <property type="entry name" value="SHD1"/>
</dbReference>
<sequence>MAKLNVDLDDFHEGNLPPSCICCGGPSCVSVERRFLPTPTWLLVLNYLPLGNIWLSSRDTRGKVPLCRKHKRRLTLGRKLRIVGFALIALVILSAILAIALGGPTAAPLLFLAVLCLVPLVVLLGPCAFYVDLTTPRVSSLDSSTVTLDSVSPKFAKQVVDQSPEGLPTTAERLPSSESLPAILLGLSLTFLFLPTAVAFGAWGLSHFNREPQLAQNRPAEPPAGPAAKPNTRSLAQNSERQNSERQTDARGEAVAEPDAALPSPVSGTAPASASGPASSPQYDPVMGTLLPATPDRATPAMSATPAPPDDSTNSDSSSAPADSATPDDSANANEPPASTPAPNSPSTPASVAEAIDALLRSETSTAKASLLAWLQDQDIAPEDQSAVLARINARNPNIQDAANELVELLQIPTAAIIEQCLADLEDSSIDNRQVARRLAACEVEADSRVALGRALAKAITARGVELDPLVETFKQCAGHEHVPEIIELLSEKQSGKVLDAGRAVAIHLRDPDVYPAVVRLIDVPFGDRRTAEVCREIGPAIEQALWPYLTNPRRARLAAEILRDIGTPESIRPLLAAANRTTDQSLQRVCGEAVTTIRQQGKARARALAAAEAQRLAATEAATGEHPTGRSTAGGPAANDTAAEPAATKLRTWTDRTGRFKRQGELVSVTETTASIRIAGKVVQIPIAQLSEADQQFLAGQR</sequence>
<dbReference type="OrthoDB" id="291762at2"/>
<dbReference type="KEGG" id="rul:UC8_53960"/>
<feature type="region of interest" description="Disordered" evidence="1">
    <location>
        <begin position="618"/>
        <end position="649"/>
    </location>
</feature>
<dbReference type="GO" id="GO:0030674">
    <property type="term" value="F:protein-macromolecule adaptor activity"/>
    <property type="evidence" value="ECO:0007669"/>
    <property type="project" value="InterPro"/>
</dbReference>
<feature type="compositionally biased region" description="Low complexity" evidence="1">
    <location>
        <begin position="637"/>
        <end position="649"/>
    </location>
</feature>
<keyword evidence="2" id="KW-1133">Transmembrane helix</keyword>
<protein>
    <recommendedName>
        <fullName evidence="3">SLA1 homology domain-containing protein</fullName>
    </recommendedName>
</protein>
<gene>
    <name evidence="4" type="ORF">UC8_53960</name>
</gene>
<organism evidence="4 5">
    <name type="scientific">Roseimaritima ulvae</name>
    <dbReference type="NCBI Taxonomy" id="980254"/>
    <lineage>
        <taxon>Bacteria</taxon>
        <taxon>Pseudomonadati</taxon>
        <taxon>Planctomycetota</taxon>
        <taxon>Planctomycetia</taxon>
        <taxon>Pirellulales</taxon>
        <taxon>Pirellulaceae</taxon>
        <taxon>Roseimaritima</taxon>
    </lineage>
</organism>
<feature type="compositionally biased region" description="Low complexity" evidence="1">
    <location>
        <begin position="263"/>
        <end position="281"/>
    </location>
</feature>
<dbReference type="Gene3D" id="2.30.30.700">
    <property type="entry name" value="SLA1 homology domain 1"/>
    <property type="match status" value="1"/>
</dbReference>
<evidence type="ECO:0000256" key="2">
    <source>
        <dbReference type="SAM" id="Phobius"/>
    </source>
</evidence>